<dbReference type="GO" id="GO:0004725">
    <property type="term" value="F:protein tyrosine phosphatase activity"/>
    <property type="evidence" value="ECO:0007669"/>
    <property type="project" value="UniProtKB-EC"/>
</dbReference>
<dbReference type="InterPro" id="IPR036196">
    <property type="entry name" value="Ptyr_pPase_sf"/>
</dbReference>
<reference evidence="7 8" key="1">
    <citation type="submission" date="2018-08" db="EMBL/GenBank/DDBJ databases">
        <title>Genomic Encyclopedia of Archaeal and Bacterial Type Strains, Phase II (KMG-II): from individual species to whole genera.</title>
        <authorList>
            <person name="Goeker M."/>
        </authorList>
    </citation>
    <scope>NUCLEOTIDE SEQUENCE [LARGE SCALE GENOMIC DNA]</scope>
    <source>
        <strain evidence="7 8">DSM 5002</strain>
    </source>
</reference>
<keyword evidence="8" id="KW-1185">Reference proteome</keyword>
<accession>A0A397Q3J5</accession>
<evidence type="ECO:0000256" key="1">
    <source>
        <dbReference type="ARBA" id="ARBA00011063"/>
    </source>
</evidence>
<dbReference type="PRINTS" id="PR00719">
    <property type="entry name" value="LMWPTPASE"/>
</dbReference>
<protein>
    <recommendedName>
        <fullName evidence="2">protein-tyrosine-phosphatase</fullName>
        <ecNumber evidence="2">3.1.3.48</ecNumber>
    </recommendedName>
</protein>
<keyword evidence="3" id="KW-0378">Hydrolase</keyword>
<dbReference type="EC" id="3.1.3.48" evidence="2"/>
<name>A0A397Q3J5_9HYPH</name>
<evidence type="ECO:0000259" key="6">
    <source>
        <dbReference type="SMART" id="SM00226"/>
    </source>
</evidence>
<feature type="active site" description="Nucleophile" evidence="5">
    <location>
        <position position="14"/>
    </location>
</feature>
<dbReference type="CDD" id="cd16343">
    <property type="entry name" value="LMWPTP"/>
    <property type="match status" value="1"/>
</dbReference>
<dbReference type="RefSeq" id="WP_119060391.1">
    <property type="nucleotide sequence ID" value="NZ_QXDF01000001.1"/>
</dbReference>
<proteinExistence type="inferred from homology"/>
<dbReference type="Pfam" id="PF01451">
    <property type="entry name" value="LMWPc"/>
    <property type="match status" value="1"/>
</dbReference>
<dbReference type="InterPro" id="IPR017867">
    <property type="entry name" value="Tyr_phospatase_low_mol_wt"/>
</dbReference>
<feature type="active site" description="Proton donor" evidence="5">
    <location>
        <position position="131"/>
    </location>
</feature>
<dbReference type="AlphaFoldDB" id="A0A397Q3J5"/>
<evidence type="ECO:0000256" key="3">
    <source>
        <dbReference type="ARBA" id="ARBA00022801"/>
    </source>
</evidence>
<dbReference type="InterPro" id="IPR050438">
    <property type="entry name" value="LMW_PTPase"/>
</dbReference>
<evidence type="ECO:0000256" key="2">
    <source>
        <dbReference type="ARBA" id="ARBA00013064"/>
    </source>
</evidence>
<evidence type="ECO:0000256" key="4">
    <source>
        <dbReference type="ARBA" id="ARBA00022912"/>
    </source>
</evidence>
<dbReference type="SUPFAM" id="SSF52788">
    <property type="entry name" value="Phosphotyrosine protein phosphatases I"/>
    <property type="match status" value="1"/>
</dbReference>
<dbReference type="PANTHER" id="PTHR11717">
    <property type="entry name" value="LOW MOLECULAR WEIGHT PROTEIN TYROSINE PHOSPHATASE"/>
    <property type="match status" value="1"/>
</dbReference>
<evidence type="ECO:0000313" key="8">
    <source>
        <dbReference type="Proteomes" id="UP000266273"/>
    </source>
</evidence>
<evidence type="ECO:0000313" key="7">
    <source>
        <dbReference type="EMBL" id="RIA55493.1"/>
    </source>
</evidence>
<gene>
    <name evidence="7" type="ORF">BXY53_0559</name>
</gene>
<evidence type="ECO:0000256" key="5">
    <source>
        <dbReference type="PIRSR" id="PIRSR617867-1"/>
    </source>
</evidence>
<dbReference type="EMBL" id="QXDF01000001">
    <property type="protein sequence ID" value="RIA55493.1"/>
    <property type="molecule type" value="Genomic_DNA"/>
</dbReference>
<keyword evidence="4" id="KW-0904">Protein phosphatase</keyword>
<dbReference type="Gene3D" id="3.40.50.2300">
    <property type="match status" value="1"/>
</dbReference>
<dbReference type="InterPro" id="IPR023485">
    <property type="entry name" value="Ptyr_pPase"/>
</dbReference>
<dbReference type="PANTHER" id="PTHR11717:SF7">
    <property type="entry name" value="LOW MOLECULAR WEIGHT PHOSPHOTYROSINE PROTEIN PHOSPHATASE"/>
    <property type="match status" value="1"/>
</dbReference>
<comment type="caution">
    <text evidence="7">The sequence shown here is derived from an EMBL/GenBank/DDBJ whole genome shotgun (WGS) entry which is preliminary data.</text>
</comment>
<dbReference type="OrthoDB" id="9784339at2"/>
<organism evidence="7 8">
    <name type="scientific">Dichotomicrobium thermohalophilum</name>
    <dbReference type="NCBI Taxonomy" id="933063"/>
    <lineage>
        <taxon>Bacteria</taxon>
        <taxon>Pseudomonadati</taxon>
        <taxon>Pseudomonadota</taxon>
        <taxon>Alphaproteobacteria</taxon>
        <taxon>Hyphomicrobiales</taxon>
        <taxon>Hyphomicrobiaceae</taxon>
        <taxon>Dichotomicrobium</taxon>
    </lineage>
</organism>
<feature type="active site" evidence="5">
    <location>
        <position position="20"/>
    </location>
</feature>
<dbReference type="SMART" id="SM00226">
    <property type="entry name" value="LMWPc"/>
    <property type="match status" value="1"/>
</dbReference>
<comment type="similarity">
    <text evidence="1">Belongs to the low molecular weight phosphotyrosine protein phosphatase family.</text>
</comment>
<feature type="domain" description="Phosphotyrosine protein phosphatase I" evidence="6">
    <location>
        <begin position="8"/>
        <end position="157"/>
    </location>
</feature>
<dbReference type="Proteomes" id="UP000266273">
    <property type="component" value="Unassembled WGS sequence"/>
</dbReference>
<sequence length="171" mass="19035">MRDAGQQISVLFVCLGNICRSPMAEGVFRQVVADAGMADRFRIDSSGTGSWHVGRPPDIRAQQALGMRGIDISTQRARQVTRDDFKSFDLVLAMDRSNHDRLMNLAPDVYEPNIRLFMKYAPEMGICEIPDPFFGGPEGFDYVLNLIEVASRGLLAALMKEESTLAYARSD</sequence>